<organism evidence="2 3">
    <name type="scientific">Wolfiporia cocos (strain MD-104)</name>
    <name type="common">Brown rot fungus</name>
    <dbReference type="NCBI Taxonomy" id="742152"/>
    <lineage>
        <taxon>Eukaryota</taxon>
        <taxon>Fungi</taxon>
        <taxon>Dikarya</taxon>
        <taxon>Basidiomycota</taxon>
        <taxon>Agaricomycotina</taxon>
        <taxon>Agaricomycetes</taxon>
        <taxon>Polyporales</taxon>
        <taxon>Phaeolaceae</taxon>
        <taxon>Wolfiporia</taxon>
    </lineage>
</organism>
<reference evidence="2 3" key="1">
    <citation type="journal article" date="2012" name="Science">
        <title>The Paleozoic origin of enzymatic lignin decomposition reconstructed from 31 fungal genomes.</title>
        <authorList>
            <person name="Floudas D."/>
            <person name="Binder M."/>
            <person name="Riley R."/>
            <person name="Barry K."/>
            <person name="Blanchette R.A."/>
            <person name="Henrissat B."/>
            <person name="Martinez A.T."/>
            <person name="Otillar R."/>
            <person name="Spatafora J.W."/>
            <person name="Yadav J.S."/>
            <person name="Aerts A."/>
            <person name="Benoit I."/>
            <person name="Boyd A."/>
            <person name="Carlson A."/>
            <person name="Copeland A."/>
            <person name="Coutinho P.M."/>
            <person name="de Vries R.P."/>
            <person name="Ferreira P."/>
            <person name="Findley K."/>
            <person name="Foster B."/>
            <person name="Gaskell J."/>
            <person name="Glotzer D."/>
            <person name="Gorecki P."/>
            <person name="Heitman J."/>
            <person name="Hesse C."/>
            <person name="Hori C."/>
            <person name="Igarashi K."/>
            <person name="Jurgens J.A."/>
            <person name="Kallen N."/>
            <person name="Kersten P."/>
            <person name="Kohler A."/>
            <person name="Kuees U."/>
            <person name="Kumar T.K.A."/>
            <person name="Kuo A."/>
            <person name="LaButti K."/>
            <person name="Larrondo L.F."/>
            <person name="Lindquist E."/>
            <person name="Ling A."/>
            <person name="Lombard V."/>
            <person name="Lucas S."/>
            <person name="Lundell T."/>
            <person name="Martin R."/>
            <person name="McLaughlin D.J."/>
            <person name="Morgenstern I."/>
            <person name="Morin E."/>
            <person name="Murat C."/>
            <person name="Nagy L.G."/>
            <person name="Nolan M."/>
            <person name="Ohm R.A."/>
            <person name="Patyshakuliyeva A."/>
            <person name="Rokas A."/>
            <person name="Ruiz-Duenas F.J."/>
            <person name="Sabat G."/>
            <person name="Salamov A."/>
            <person name="Samejima M."/>
            <person name="Schmutz J."/>
            <person name="Slot J.C."/>
            <person name="St John F."/>
            <person name="Stenlid J."/>
            <person name="Sun H."/>
            <person name="Sun S."/>
            <person name="Syed K."/>
            <person name="Tsang A."/>
            <person name="Wiebenga A."/>
            <person name="Young D."/>
            <person name="Pisabarro A."/>
            <person name="Eastwood D.C."/>
            <person name="Martin F."/>
            <person name="Cullen D."/>
            <person name="Grigoriev I.V."/>
            <person name="Hibbett D.S."/>
        </authorList>
    </citation>
    <scope>NUCLEOTIDE SEQUENCE [LARGE SCALE GENOMIC DNA]</scope>
    <source>
        <strain evidence="2 3">MD-104</strain>
    </source>
</reference>
<feature type="compositionally biased region" description="Polar residues" evidence="1">
    <location>
        <begin position="203"/>
        <end position="212"/>
    </location>
</feature>
<evidence type="ECO:0000256" key="1">
    <source>
        <dbReference type="SAM" id="MobiDB-lite"/>
    </source>
</evidence>
<evidence type="ECO:0000313" key="2">
    <source>
        <dbReference type="EMBL" id="PCH36137.1"/>
    </source>
</evidence>
<protein>
    <submittedName>
        <fullName evidence="2">Uncharacterized protein</fullName>
    </submittedName>
</protein>
<gene>
    <name evidence="2" type="ORF">WOLCODRAFT_156864</name>
</gene>
<name>A0A2H3JJH0_WOLCO</name>
<accession>A0A2H3JJH0</accession>
<proteinExistence type="predicted"/>
<feature type="compositionally biased region" description="Basic and acidic residues" evidence="1">
    <location>
        <begin position="216"/>
        <end position="234"/>
    </location>
</feature>
<dbReference type="Proteomes" id="UP000218811">
    <property type="component" value="Unassembled WGS sequence"/>
</dbReference>
<evidence type="ECO:0000313" key="3">
    <source>
        <dbReference type="Proteomes" id="UP000218811"/>
    </source>
</evidence>
<feature type="region of interest" description="Disordered" evidence="1">
    <location>
        <begin position="410"/>
        <end position="447"/>
    </location>
</feature>
<dbReference type="STRING" id="742152.A0A2H3JJH0"/>
<sequence length="466" mass="53052">MLVTGSFWKRWFPQQDLLLVEIVEKIKAIRFEDAQNDAAERTQNIAAWTAAATNRKLQQDLEKACKREEREHEKARRWEQYDFAKACKQAQREEEKHKHDETHKNVRAVKQFEQAQAREAHRLKQEAAKAASNAKARLKEEAKTRKKSSAVEQDNGKRNDTMNAVSLSQDRPWLNEYFDDLFHESKDDDDEVDDNITKLLASLTQASDTGGPSQKDVGDHDGNDGDGDDGTHDDGDSDGESVSDVMAQDKITAVCAVFWKEDRLMPAAAIIHAVNGYVRLADFPSMLNMFGLDVDVTRVEIWDQVWEVWVDIWGLRSRIPMPNANVLLMRLPDVTQCPGLGLEQDALRHLAIPIYLAHVTELRTQALECPPWEDSPINVTMAHVHPPVHPKRKIRKAEDGQPVASTLRAAAATTSHRSHKRRRSTSSSLIIDLTNEPEEANKKRAEPSVYKWEWDEDMKVERCSLD</sequence>
<keyword evidence="3" id="KW-1185">Reference proteome</keyword>
<dbReference type="AlphaFoldDB" id="A0A2H3JJH0"/>
<dbReference type="EMBL" id="KB467865">
    <property type="protein sequence ID" value="PCH36137.1"/>
    <property type="molecule type" value="Genomic_DNA"/>
</dbReference>
<feature type="region of interest" description="Disordered" evidence="1">
    <location>
        <begin position="203"/>
        <end position="244"/>
    </location>
</feature>
<feature type="region of interest" description="Disordered" evidence="1">
    <location>
        <begin position="125"/>
        <end position="168"/>
    </location>
</feature>